<protein>
    <submittedName>
        <fullName evidence="7">SIN3 family co-repressor Pst3</fullName>
    </submittedName>
</protein>
<dbReference type="Proteomes" id="UP001212411">
    <property type="component" value="Chromosome 1"/>
</dbReference>
<dbReference type="GO" id="GO:0070210">
    <property type="term" value="C:Rpd3L-Expanded complex"/>
    <property type="evidence" value="ECO:0007669"/>
    <property type="project" value="UniProtKB-ARBA"/>
</dbReference>
<evidence type="ECO:0000256" key="2">
    <source>
        <dbReference type="ARBA" id="ARBA00022737"/>
    </source>
</evidence>
<dbReference type="RefSeq" id="XP_056036345.1">
    <property type="nucleotide sequence ID" value="XM_056180174.1"/>
</dbReference>
<reference evidence="7 8" key="1">
    <citation type="journal article" date="2023" name="G3 (Bethesda)">
        <title>A high-quality reference genome for the fission yeast Schizosaccharomyces osmophilus.</title>
        <authorList>
            <person name="Jia G.S."/>
            <person name="Zhang W.C."/>
            <person name="Liang Y."/>
            <person name="Liu X.H."/>
            <person name="Rhind N."/>
            <person name="Pidoux A."/>
            <person name="Brysch-Herzberg M."/>
            <person name="Du L.L."/>
        </authorList>
    </citation>
    <scope>NUCLEOTIDE SEQUENCE [LARGE SCALE GENOMIC DNA]</scope>
    <source>
        <strain evidence="7 8">CBS 15793</strain>
    </source>
</reference>
<feature type="compositionally biased region" description="Polar residues" evidence="5">
    <location>
        <begin position="229"/>
        <end position="246"/>
    </location>
</feature>
<keyword evidence="2" id="KW-0677">Repeat</keyword>
<dbReference type="FunFam" id="1.20.1160.11:FF:000003">
    <property type="entry name" value="Paired amphipathic helix SIN3-like protein"/>
    <property type="match status" value="1"/>
</dbReference>
<keyword evidence="3 4" id="KW-0539">Nucleus</keyword>
<dbReference type="AlphaFoldDB" id="A0AAE9WB97"/>
<dbReference type="SMART" id="SM00761">
    <property type="entry name" value="HDAC_interact"/>
    <property type="match status" value="1"/>
</dbReference>
<dbReference type="FunFam" id="1.20.1160.11:FF:000001">
    <property type="entry name" value="Paired amphipathic helix protein Sin3"/>
    <property type="match status" value="1"/>
</dbReference>
<evidence type="ECO:0000256" key="5">
    <source>
        <dbReference type="SAM" id="MobiDB-lite"/>
    </source>
</evidence>
<comment type="subcellular location">
    <subcellularLocation>
        <location evidence="1 4">Nucleus</location>
    </subcellularLocation>
</comment>
<dbReference type="Pfam" id="PF16879">
    <property type="entry name" value="Sin3a_C"/>
    <property type="match status" value="1"/>
</dbReference>
<dbReference type="SUPFAM" id="SSF47762">
    <property type="entry name" value="PAH2 domain"/>
    <property type="match status" value="2"/>
</dbReference>
<dbReference type="GO" id="GO:0045815">
    <property type="term" value="P:transcription initiation-coupled chromatin remodeling"/>
    <property type="evidence" value="ECO:0007669"/>
    <property type="project" value="UniProtKB-ARBA"/>
</dbReference>
<dbReference type="PANTHER" id="PTHR12346:SF64">
    <property type="entry name" value="PAIRED AMPHIPATHIC HELIX PROTEIN PST3"/>
    <property type="match status" value="1"/>
</dbReference>
<evidence type="ECO:0000256" key="1">
    <source>
        <dbReference type="ARBA" id="ARBA00004123"/>
    </source>
</evidence>
<dbReference type="GO" id="GO:0003714">
    <property type="term" value="F:transcription corepressor activity"/>
    <property type="evidence" value="ECO:0007669"/>
    <property type="project" value="InterPro"/>
</dbReference>
<name>A0AAE9WB97_9SCHI</name>
<evidence type="ECO:0000256" key="3">
    <source>
        <dbReference type="ARBA" id="ARBA00023242"/>
    </source>
</evidence>
<feature type="compositionally biased region" description="Basic and acidic residues" evidence="5">
    <location>
        <begin position="1"/>
        <end position="23"/>
    </location>
</feature>
<feature type="domain" description="Histone deacetylase interacting" evidence="6">
    <location>
        <begin position="490"/>
        <end position="590"/>
    </location>
</feature>
<dbReference type="Pfam" id="PF02671">
    <property type="entry name" value="PAH"/>
    <property type="match status" value="2"/>
</dbReference>
<feature type="region of interest" description="Disordered" evidence="5">
    <location>
        <begin position="229"/>
        <end position="249"/>
    </location>
</feature>
<evidence type="ECO:0000256" key="4">
    <source>
        <dbReference type="PROSITE-ProRule" id="PRU00810"/>
    </source>
</evidence>
<organism evidence="7 8">
    <name type="scientific">Schizosaccharomyces osmophilus</name>
    <dbReference type="NCBI Taxonomy" id="2545709"/>
    <lineage>
        <taxon>Eukaryota</taxon>
        <taxon>Fungi</taxon>
        <taxon>Dikarya</taxon>
        <taxon>Ascomycota</taxon>
        <taxon>Taphrinomycotina</taxon>
        <taxon>Schizosaccharomycetes</taxon>
        <taxon>Schizosaccharomycetales</taxon>
        <taxon>Schizosaccharomycetaceae</taxon>
        <taxon>Schizosaccharomyces</taxon>
    </lineage>
</organism>
<feature type="region of interest" description="Disordered" evidence="5">
    <location>
        <begin position="792"/>
        <end position="812"/>
    </location>
</feature>
<evidence type="ECO:0000259" key="6">
    <source>
        <dbReference type="SMART" id="SM00761"/>
    </source>
</evidence>
<dbReference type="GeneID" id="80874863"/>
<dbReference type="PANTHER" id="PTHR12346">
    <property type="entry name" value="SIN3B-RELATED"/>
    <property type="match status" value="1"/>
</dbReference>
<dbReference type="InterPro" id="IPR039774">
    <property type="entry name" value="Sin3-like"/>
</dbReference>
<dbReference type="EMBL" id="CP115611">
    <property type="protein sequence ID" value="WBW72102.1"/>
    <property type="molecule type" value="Genomic_DNA"/>
</dbReference>
<feature type="compositionally biased region" description="Polar residues" evidence="5">
    <location>
        <begin position="26"/>
        <end position="40"/>
    </location>
</feature>
<sequence>MNTLKESTDAERDHIEIENDLRRKNLNPSKTADGQNTSAGTGHELDAAQNNQNIITQGSFDVVSSTKKRQFDDYQKEQAIAYNNSSSVPPKSGNLETDEGLAAMTSSNSRPLDVNDALSYLELVKYYFSEKREVYNEFLEIMRDFKSQSLDTLGVIDRVATLFNGYPQLIEGFNTFLPSGYKIEVHTDSSNTSVVRIGTPMHPLNTSSNAPSNVAPSTNYVELQQPSISETQLGKESPSSNDNASALPSKPQVDFNYAIAYMNKVKERYPPNSETYMEFLGVLRTYQKAEKSIHEVRARVSEIFSDSPDLLDEFKLFLPDNSEPTEVQQSEGVPAPNALPPVGNFTLPSAAQVRERRLRPAHSAQIGRSISKTSKNVRQYHDELPAAYTIPSYQQKTSPVSHYAATQEELLVFSSIRQHLSDNFSFHKFMELLHLYREKLMDKTDLLNSFSRLVKNDNLTLWFASFIGWNDSPIVVKNIPIDDSRYISETYESVGYSYRRIPQEKQNETCSGRDALSNSVLNDEYILVAPKLTGIKNVRHSENQYLQALQLVEDERYEYDRILSINQRTIKLLTELCEPVNDEAPTKSVSKVLDRKVLIQSALQTVYGKEHSLKAFDALAKRPIKAAPVLLKRLKLKDQEWRRCKREWNKIWRQIELKNSSLALDERCCKIEGKDRRALSYNRILNEIDGIYQRQKHCIGQAIQGFQFSQVLGDRQIFLNILRLSDAQLSNSSFYSYADKGRISAVLKALLSQFFGIPLPRETLESDLSSENIESVQKHRDGLSKIFVHPESADNSNTTQMSIQTDDTQTEDDTMSDINPMDSDAQVKMKLQGEELKNVFGYNFFGNATMYVLFRLICVSYSRLEQIKKYIEASDIAESINYDSVLETCEKYLKGALSGNEFHSYLQKLNNDACYMISSIERLLKVVFYRVHEILLDPKLGQLLLLFESDGAHSVTTAREQMIYRNHVETILAPDTKVFNMRWYPLEKKLCIQQLLPADLTIHKFDDPAKEFMYYVDSYAISHITEGIDLMQVKMPFLKRSLQLISQKGYLAGRESSSLHSLFNERFCKSNLQLFFSTDTYMIFFESNTENVYINSYNLWVGQSSKRRNQKRTARWQKWLGQQLAENTSQELQSATSLDQVLLSPSS</sequence>
<dbReference type="InterPro" id="IPR013194">
    <property type="entry name" value="HDAC_interact_dom"/>
</dbReference>
<gene>
    <name evidence="7" type="primary">pst3</name>
    <name evidence="7" type="ORF">SOMG_01381</name>
</gene>
<evidence type="ECO:0000313" key="7">
    <source>
        <dbReference type="EMBL" id="WBW72102.1"/>
    </source>
</evidence>
<dbReference type="PROSITE" id="PS51477">
    <property type="entry name" value="PAH"/>
    <property type="match status" value="2"/>
</dbReference>
<feature type="compositionally biased region" description="Polar residues" evidence="5">
    <location>
        <begin position="793"/>
        <end position="803"/>
    </location>
</feature>
<dbReference type="Gene3D" id="1.20.1160.11">
    <property type="entry name" value="Paired amphipathic helix"/>
    <property type="match status" value="3"/>
</dbReference>
<dbReference type="InterPro" id="IPR031693">
    <property type="entry name" value="Sin3_C"/>
</dbReference>
<proteinExistence type="predicted"/>
<feature type="region of interest" description="Disordered" evidence="5">
    <location>
        <begin position="1"/>
        <end position="43"/>
    </location>
</feature>
<dbReference type="KEGG" id="som:SOMG_01381"/>
<dbReference type="InterPro" id="IPR036600">
    <property type="entry name" value="PAH_sf"/>
</dbReference>
<dbReference type="GO" id="GO:0000122">
    <property type="term" value="P:negative regulation of transcription by RNA polymerase II"/>
    <property type="evidence" value="ECO:0007669"/>
    <property type="project" value="TreeGrafter"/>
</dbReference>
<evidence type="ECO:0000313" key="8">
    <source>
        <dbReference type="Proteomes" id="UP001212411"/>
    </source>
</evidence>
<dbReference type="Pfam" id="PF08295">
    <property type="entry name" value="Sin3_corepress"/>
    <property type="match status" value="1"/>
</dbReference>
<dbReference type="GO" id="GO:0033698">
    <property type="term" value="C:Rpd3L complex"/>
    <property type="evidence" value="ECO:0007669"/>
    <property type="project" value="UniProtKB-ARBA"/>
</dbReference>
<keyword evidence="8" id="KW-1185">Reference proteome</keyword>
<accession>A0AAE9WB97</accession>
<dbReference type="InterPro" id="IPR003822">
    <property type="entry name" value="PAH"/>
</dbReference>